<dbReference type="PIRSF" id="PIRSF000728">
    <property type="entry name" value="NAGK"/>
    <property type="match status" value="1"/>
</dbReference>
<evidence type="ECO:0000313" key="12">
    <source>
        <dbReference type="Proteomes" id="UP000028401"/>
    </source>
</evidence>
<evidence type="ECO:0000256" key="1">
    <source>
        <dbReference type="ARBA" id="ARBA00004828"/>
    </source>
</evidence>
<dbReference type="FunFam" id="3.40.1160.10:FF:000004">
    <property type="entry name" value="Acetylglutamate kinase"/>
    <property type="match status" value="1"/>
</dbReference>
<dbReference type="CDD" id="cd04250">
    <property type="entry name" value="AAK_NAGK-C"/>
    <property type="match status" value="1"/>
</dbReference>
<dbReference type="SUPFAM" id="SSF53633">
    <property type="entry name" value="Carbamate kinase-like"/>
    <property type="match status" value="1"/>
</dbReference>
<dbReference type="PRINTS" id="PR00474">
    <property type="entry name" value="GLU5KINASE"/>
</dbReference>
<dbReference type="AlphaFoldDB" id="A0A084A8B4"/>
<comment type="subcellular location">
    <subcellularLocation>
        <location evidence="9">Cytoplasm</location>
    </subcellularLocation>
</comment>
<comment type="catalytic activity">
    <reaction evidence="8 9">
        <text>N-acetyl-L-glutamate + ATP = N-acetyl-L-glutamyl 5-phosphate + ADP</text>
        <dbReference type="Rhea" id="RHEA:14629"/>
        <dbReference type="ChEBI" id="CHEBI:30616"/>
        <dbReference type="ChEBI" id="CHEBI:44337"/>
        <dbReference type="ChEBI" id="CHEBI:57936"/>
        <dbReference type="ChEBI" id="CHEBI:456216"/>
        <dbReference type="EC" id="2.7.2.8"/>
    </reaction>
</comment>
<dbReference type="NCBIfam" id="TIGR00761">
    <property type="entry name" value="argB"/>
    <property type="match status" value="1"/>
</dbReference>
<evidence type="ECO:0000313" key="11">
    <source>
        <dbReference type="EMBL" id="KEY61543.1"/>
    </source>
</evidence>
<dbReference type="InterPro" id="IPR036393">
    <property type="entry name" value="AceGlu_kinase-like_sf"/>
</dbReference>
<dbReference type="InterPro" id="IPR001057">
    <property type="entry name" value="Glu/AcGlu_kinase"/>
</dbReference>
<name>A0A084A8B4_LACLC</name>
<dbReference type="PANTHER" id="PTHR23342">
    <property type="entry name" value="N-ACETYLGLUTAMATE SYNTHASE"/>
    <property type="match status" value="1"/>
</dbReference>
<dbReference type="GO" id="GO:0005524">
    <property type="term" value="F:ATP binding"/>
    <property type="evidence" value="ECO:0007669"/>
    <property type="project" value="UniProtKB-UniRule"/>
</dbReference>
<comment type="pathway">
    <text evidence="1 9">Amino-acid biosynthesis; L-arginine biosynthesis; N(2)-acetyl-L-ornithine from L-glutamate: step 2/4.</text>
</comment>
<keyword evidence="3 9" id="KW-0028">Amino-acid biosynthesis</keyword>
<dbReference type="EC" id="2.7.2.8" evidence="9"/>
<evidence type="ECO:0000256" key="5">
    <source>
        <dbReference type="ARBA" id="ARBA00022741"/>
    </source>
</evidence>
<feature type="site" description="Transition state stabilizer" evidence="9">
    <location>
        <position position="241"/>
    </location>
</feature>
<dbReference type="Pfam" id="PF00696">
    <property type="entry name" value="AA_kinase"/>
    <property type="match status" value="1"/>
</dbReference>
<proteinExistence type="inferred from homology"/>
<evidence type="ECO:0000256" key="4">
    <source>
        <dbReference type="ARBA" id="ARBA00022679"/>
    </source>
</evidence>
<feature type="binding site" evidence="9">
    <location>
        <position position="178"/>
    </location>
    <ligand>
        <name>substrate</name>
    </ligand>
</feature>
<dbReference type="RefSeq" id="WP_042748878.1">
    <property type="nucleotide sequence ID" value="NZ_AZSI01000161.1"/>
</dbReference>
<evidence type="ECO:0000256" key="3">
    <source>
        <dbReference type="ARBA" id="ARBA00022605"/>
    </source>
</evidence>
<evidence type="ECO:0000256" key="2">
    <source>
        <dbReference type="ARBA" id="ARBA00022571"/>
    </source>
</evidence>
<feature type="domain" description="Aspartate/glutamate/uridylate kinase" evidence="10">
    <location>
        <begin position="25"/>
        <end position="252"/>
    </location>
</feature>
<sequence length="283" mass="30624">MTDSQITAQTLTESLRYFLKYRDQTVVIKYGGNAMIDEKVKESILKDILLLKTVGIKVVLVHGGGPAIGELLKKYEQKSQFVQGLRVTDKKTAQLALTALAGKVNKSLVQDIIRLGGNAIGVSGIDGKLIEAKPISEDLGYVGEITAIHPEIIERINQTDAVPVIASAAIGLDGEIYNVNADTAASRIAGSLCAEQFILLSDVRGLYGNFPDEGSFIDEINLTNLEKLVKEKKITDGMIPKIEAIKYAMQEGLGQAVLLDGRVPHALLLELFTDRGQGTLINH</sequence>
<evidence type="ECO:0000256" key="9">
    <source>
        <dbReference type="HAMAP-Rule" id="MF_00082"/>
    </source>
</evidence>
<keyword evidence="4 9" id="KW-0808">Transferase</keyword>
<dbReference type="InterPro" id="IPR041727">
    <property type="entry name" value="NAGK-C"/>
</dbReference>
<dbReference type="GO" id="GO:0042450">
    <property type="term" value="P:L-arginine biosynthetic process via ornithine"/>
    <property type="evidence" value="ECO:0007669"/>
    <property type="project" value="UniProtKB-UniRule"/>
</dbReference>
<dbReference type="InterPro" id="IPR004662">
    <property type="entry name" value="AcgluKinase_fam"/>
</dbReference>
<keyword evidence="5 9" id="KW-0547">Nucleotide-binding</keyword>
<dbReference type="GO" id="GO:0003991">
    <property type="term" value="F:acetylglutamate kinase activity"/>
    <property type="evidence" value="ECO:0007669"/>
    <property type="project" value="UniProtKB-UniRule"/>
</dbReference>
<dbReference type="Gene3D" id="3.40.1160.10">
    <property type="entry name" value="Acetylglutamate kinase-like"/>
    <property type="match status" value="1"/>
</dbReference>
<keyword evidence="6 9" id="KW-0418">Kinase</keyword>
<dbReference type="HAMAP" id="MF_00082">
    <property type="entry name" value="ArgB"/>
    <property type="match status" value="1"/>
</dbReference>
<evidence type="ECO:0000256" key="7">
    <source>
        <dbReference type="ARBA" id="ARBA00022840"/>
    </source>
</evidence>
<reference evidence="11 12" key="1">
    <citation type="submission" date="2014-06" db="EMBL/GenBank/DDBJ databases">
        <title>Draft genome sequence of the putrescine producing strain Lactococcus lactis subsp cremoris GE214.</title>
        <authorList>
            <person name="Ladero V."/>
            <person name="Linares D.M."/>
            <person name="del Rio B."/>
            <person name="Mayo B."/>
            <person name="Martin M.C."/>
            <person name="Fernandez M."/>
            <person name="Alvarez M.A."/>
        </authorList>
    </citation>
    <scope>NUCLEOTIDE SEQUENCE [LARGE SCALE GENOMIC DNA]</scope>
    <source>
        <strain evidence="11 12">GE214</strain>
    </source>
</reference>
<dbReference type="Proteomes" id="UP000028401">
    <property type="component" value="Unassembled WGS sequence"/>
</dbReference>
<dbReference type="GO" id="GO:0005737">
    <property type="term" value="C:cytoplasm"/>
    <property type="evidence" value="ECO:0007669"/>
    <property type="project" value="UniProtKB-SubCell"/>
</dbReference>
<keyword evidence="2 9" id="KW-0055">Arginine biosynthesis</keyword>
<dbReference type="PANTHER" id="PTHR23342:SF0">
    <property type="entry name" value="N-ACETYLGLUTAMATE SYNTHASE, MITOCHONDRIAL"/>
    <property type="match status" value="1"/>
</dbReference>
<protein>
    <recommendedName>
        <fullName evidence="9">Acetylglutamate kinase</fullName>
        <ecNumber evidence="9">2.7.2.8</ecNumber>
    </recommendedName>
    <alternativeName>
        <fullName evidence="9">N-acetyl-L-glutamate 5-phosphotransferase</fullName>
    </alternativeName>
    <alternativeName>
        <fullName evidence="9">NAG kinase</fullName>
        <shortName evidence="9">NAGK</shortName>
    </alternativeName>
</protein>
<dbReference type="PATRIC" id="fig|1415168.3.peg.2493"/>
<dbReference type="EMBL" id="AZSI01000161">
    <property type="protein sequence ID" value="KEY61543.1"/>
    <property type="molecule type" value="Genomic_DNA"/>
</dbReference>
<dbReference type="InterPro" id="IPR001048">
    <property type="entry name" value="Asp/Glu/Uridylate_kinase"/>
</dbReference>
<evidence type="ECO:0000256" key="8">
    <source>
        <dbReference type="ARBA" id="ARBA00048141"/>
    </source>
</evidence>
<dbReference type="InterPro" id="IPR037528">
    <property type="entry name" value="ArgB"/>
</dbReference>
<keyword evidence="7 9" id="KW-0067">ATP-binding</keyword>
<dbReference type="UniPathway" id="UPA00068">
    <property type="reaction ID" value="UER00107"/>
</dbReference>
<comment type="function">
    <text evidence="9">Catalyzes the ATP-dependent phosphorylation of N-acetyl-L-glutamate.</text>
</comment>
<feature type="binding site" evidence="9">
    <location>
        <position position="86"/>
    </location>
    <ligand>
        <name>substrate</name>
    </ligand>
</feature>
<evidence type="ECO:0000259" key="10">
    <source>
        <dbReference type="Pfam" id="PF00696"/>
    </source>
</evidence>
<organism evidence="11 12">
    <name type="scientific">Lactococcus cremoris subsp. cremoris GE214</name>
    <dbReference type="NCBI Taxonomy" id="1415168"/>
    <lineage>
        <taxon>Bacteria</taxon>
        <taxon>Bacillati</taxon>
        <taxon>Bacillota</taxon>
        <taxon>Bacilli</taxon>
        <taxon>Lactobacillales</taxon>
        <taxon>Streptococcaceae</taxon>
        <taxon>Lactococcus</taxon>
        <taxon>Lactococcus cremoris subsp. cremoris</taxon>
    </lineage>
</organism>
<comment type="similarity">
    <text evidence="9">Belongs to the acetylglutamate kinase family. ArgB subfamily.</text>
</comment>
<evidence type="ECO:0000256" key="6">
    <source>
        <dbReference type="ARBA" id="ARBA00022777"/>
    </source>
</evidence>
<feature type="site" description="Transition state stabilizer" evidence="9">
    <location>
        <position position="29"/>
    </location>
</feature>
<accession>A0A084A8B4</accession>
<comment type="caution">
    <text evidence="11">The sequence shown here is derived from an EMBL/GenBank/DDBJ whole genome shotgun (WGS) entry which is preliminary data.</text>
</comment>
<feature type="binding site" evidence="9">
    <location>
        <begin position="64"/>
        <end position="65"/>
    </location>
    <ligand>
        <name>substrate</name>
    </ligand>
</feature>
<gene>
    <name evidence="9" type="primary">argB</name>
    <name evidence="11" type="ORF">U725_02427</name>
</gene>
<keyword evidence="9" id="KW-0963">Cytoplasm</keyword>